<name>A0A370H9Z4_9HYPH</name>
<dbReference type="PANTHER" id="PTHR43019:SF23">
    <property type="entry name" value="PROTEASE DO-LIKE 5, CHLOROPLASTIC"/>
    <property type="match status" value="1"/>
</dbReference>
<keyword evidence="4" id="KW-1185">Reference proteome</keyword>
<evidence type="ECO:0000256" key="2">
    <source>
        <dbReference type="SAM" id="Phobius"/>
    </source>
</evidence>
<dbReference type="OrthoDB" id="8373146at2"/>
<protein>
    <submittedName>
        <fullName evidence="3">Trypsin-like peptidase</fullName>
    </submittedName>
</protein>
<evidence type="ECO:0000313" key="3">
    <source>
        <dbReference type="EMBL" id="RDI53626.1"/>
    </source>
</evidence>
<gene>
    <name evidence="3" type="ORF">DES45_11347</name>
</gene>
<dbReference type="AlphaFoldDB" id="A0A370H9Z4"/>
<keyword evidence="2" id="KW-1133">Transmembrane helix</keyword>
<organism evidence="3 4">
    <name type="scientific">Microvirga subterranea</name>
    <dbReference type="NCBI Taxonomy" id="186651"/>
    <lineage>
        <taxon>Bacteria</taxon>
        <taxon>Pseudomonadati</taxon>
        <taxon>Pseudomonadota</taxon>
        <taxon>Alphaproteobacteria</taxon>
        <taxon>Hyphomicrobiales</taxon>
        <taxon>Methylobacteriaceae</taxon>
        <taxon>Microvirga</taxon>
    </lineage>
</organism>
<dbReference type="Pfam" id="PF13365">
    <property type="entry name" value="Trypsin_2"/>
    <property type="match status" value="1"/>
</dbReference>
<feature type="region of interest" description="Disordered" evidence="1">
    <location>
        <begin position="1"/>
        <end position="21"/>
    </location>
</feature>
<evidence type="ECO:0000313" key="4">
    <source>
        <dbReference type="Proteomes" id="UP000254925"/>
    </source>
</evidence>
<dbReference type="SUPFAM" id="SSF50494">
    <property type="entry name" value="Trypsin-like serine proteases"/>
    <property type="match status" value="1"/>
</dbReference>
<dbReference type="Gene3D" id="2.40.10.120">
    <property type="match status" value="1"/>
</dbReference>
<keyword evidence="2" id="KW-0472">Membrane</keyword>
<keyword evidence="2" id="KW-0812">Transmembrane</keyword>
<comment type="caution">
    <text evidence="3">The sequence shown here is derived from an EMBL/GenBank/DDBJ whole genome shotgun (WGS) entry which is preliminary data.</text>
</comment>
<accession>A0A370H9Z4</accession>
<dbReference type="RefSeq" id="WP_114772654.1">
    <property type="nucleotide sequence ID" value="NZ_QQBB01000013.1"/>
</dbReference>
<reference evidence="3 4" key="1">
    <citation type="submission" date="2018-07" db="EMBL/GenBank/DDBJ databases">
        <title>Genomic Encyclopedia of Type Strains, Phase IV (KMG-IV): sequencing the most valuable type-strain genomes for metagenomic binning, comparative biology and taxonomic classification.</title>
        <authorList>
            <person name="Goeker M."/>
        </authorList>
    </citation>
    <scope>NUCLEOTIDE SEQUENCE [LARGE SCALE GENOMIC DNA]</scope>
    <source>
        <strain evidence="3 4">DSM 14364</strain>
    </source>
</reference>
<dbReference type="EMBL" id="QQBB01000013">
    <property type="protein sequence ID" value="RDI53626.1"/>
    <property type="molecule type" value="Genomic_DNA"/>
</dbReference>
<dbReference type="PANTHER" id="PTHR43019">
    <property type="entry name" value="SERINE ENDOPROTEASE DEGS"/>
    <property type="match status" value="1"/>
</dbReference>
<dbReference type="Proteomes" id="UP000254925">
    <property type="component" value="Unassembled WGS sequence"/>
</dbReference>
<sequence length="351" mass="36916">MAHGIEPSDGETSSEKRQHDLSISNLSDKLKALEEKVSQPKPKDKWDKFAALSTLISGLTVAFIGFYATNIYDSRSKELDQSQKQRSTIASELQVVEKFIPHLASTDVKIRSAALAALSAIGNTELAGKLSRVFGDAEAQAAVTAVSKPEPHVSVPLPKSNNPLDFIERYKASIAFVDVSVDGNTLKQGSAFPINKDGFLITAAHLIELNASVSVRFGSRDALPYSAQVVSRSEASDIALLRVSSVATQVAVPTLAPSSERLNAGSKLFVMAFALSMPEPMLIEGVATGSPGPDLTQAISSPLVPGMSGGPVFNSEGQVVGIVKGGAVNFPSLSFIVPAQFVRGLLATAGL</sequence>
<feature type="transmembrane region" description="Helical" evidence="2">
    <location>
        <begin position="49"/>
        <end position="68"/>
    </location>
</feature>
<evidence type="ECO:0000256" key="1">
    <source>
        <dbReference type="SAM" id="MobiDB-lite"/>
    </source>
</evidence>
<dbReference type="InterPro" id="IPR009003">
    <property type="entry name" value="Peptidase_S1_PA"/>
</dbReference>
<proteinExistence type="predicted"/>